<dbReference type="GO" id="GO:0050661">
    <property type="term" value="F:NADP binding"/>
    <property type="evidence" value="ECO:0007669"/>
    <property type="project" value="InterPro"/>
</dbReference>
<dbReference type="InterPro" id="IPR006115">
    <property type="entry name" value="6PGDH_NADP-bd"/>
</dbReference>
<keyword evidence="3" id="KW-1185">Reference proteome</keyword>
<evidence type="ECO:0000259" key="1">
    <source>
        <dbReference type="Pfam" id="PF03446"/>
    </source>
</evidence>
<accession>A0A919N3Z9</accession>
<gene>
    <name evidence="2" type="ORF">Asi03nite_15090</name>
</gene>
<sequence length="66" mass="6714">MTTFLGLGAMGTALAATLLDAGLPVVGWNRDPRRARPLAGRGAVVADTVDKAVAGDGPVEELRAAR</sequence>
<organism evidence="2 3">
    <name type="scientific">Actinoplanes siamensis</name>
    <dbReference type="NCBI Taxonomy" id="1223317"/>
    <lineage>
        <taxon>Bacteria</taxon>
        <taxon>Bacillati</taxon>
        <taxon>Actinomycetota</taxon>
        <taxon>Actinomycetes</taxon>
        <taxon>Micromonosporales</taxon>
        <taxon>Micromonosporaceae</taxon>
        <taxon>Actinoplanes</taxon>
    </lineage>
</organism>
<feature type="domain" description="6-phosphogluconate dehydrogenase NADP-binding" evidence="1">
    <location>
        <begin position="3"/>
        <end position="55"/>
    </location>
</feature>
<protein>
    <recommendedName>
        <fullName evidence="1">6-phosphogluconate dehydrogenase NADP-binding domain-containing protein</fullName>
    </recommendedName>
</protein>
<dbReference type="Proteomes" id="UP000629619">
    <property type="component" value="Unassembled WGS sequence"/>
</dbReference>
<dbReference type="RefSeq" id="WP_203677657.1">
    <property type="nucleotide sequence ID" value="NZ_BOMW01000014.1"/>
</dbReference>
<dbReference type="Gene3D" id="3.40.50.720">
    <property type="entry name" value="NAD(P)-binding Rossmann-like Domain"/>
    <property type="match status" value="1"/>
</dbReference>
<comment type="caution">
    <text evidence="2">The sequence shown here is derived from an EMBL/GenBank/DDBJ whole genome shotgun (WGS) entry which is preliminary data.</text>
</comment>
<reference evidence="2" key="1">
    <citation type="submission" date="2021-01" db="EMBL/GenBank/DDBJ databases">
        <title>Whole genome shotgun sequence of Actinoplanes siamensis NBRC 109076.</title>
        <authorList>
            <person name="Komaki H."/>
            <person name="Tamura T."/>
        </authorList>
    </citation>
    <scope>NUCLEOTIDE SEQUENCE</scope>
    <source>
        <strain evidence="2">NBRC 109076</strain>
    </source>
</reference>
<dbReference type="AlphaFoldDB" id="A0A919N3Z9"/>
<evidence type="ECO:0000313" key="3">
    <source>
        <dbReference type="Proteomes" id="UP000629619"/>
    </source>
</evidence>
<proteinExistence type="predicted"/>
<dbReference type="EMBL" id="BOMW01000014">
    <property type="protein sequence ID" value="GIF03971.1"/>
    <property type="molecule type" value="Genomic_DNA"/>
</dbReference>
<evidence type="ECO:0000313" key="2">
    <source>
        <dbReference type="EMBL" id="GIF03971.1"/>
    </source>
</evidence>
<dbReference type="InterPro" id="IPR036291">
    <property type="entry name" value="NAD(P)-bd_dom_sf"/>
</dbReference>
<dbReference type="SUPFAM" id="SSF51735">
    <property type="entry name" value="NAD(P)-binding Rossmann-fold domains"/>
    <property type="match status" value="1"/>
</dbReference>
<dbReference type="Pfam" id="PF03446">
    <property type="entry name" value="NAD_binding_2"/>
    <property type="match status" value="1"/>
</dbReference>
<name>A0A919N3Z9_9ACTN</name>